<comment type="catalytic activity">
    <reaction evidence="3">
        <text>adenosine + phosphate = alpha-D-ribose 1-phosphate + adenine</text>
        <dbReference type="Rhea" id="RHEA:27642"/>
        <dbReference type="ChEBI" id="CHEBI:16335"/>
        <dbReference type="ChEBI" id="CHEBI:16708"/>
        <dbReference type="ChEBI" id="CHEBI:43474"/>
        <dbReference type="ChEBI" id="CHEBI:57720"/>
        <dbReference type="EC" id="2.4.2.1"/>
    </reaction>
</comment>
<reference evidence="4 5" key="1">
    <citation type="submission" date="2019-08" db="EMBL/GenBank/DDBJ databases">
        <title>Deep-cultivation of Planctomycetes and their phenomic and genomic characterization uncovers novel biology.</title>
        <authorList>
            <person name="Wiegand S."/>
            <person name="Jogler M."/>
            <person name="Boedeker C."/>
            <person name="Pinto D."/>
            <person name="Vollmers J."/>
            <person name="Rivas-Marin E."/>
            <person name="Kohn T."/>
            <person name="Peeters S.H."/>
            <person name="Heuer A."/>
            <person name="Rast P."/>
            <person name="Oberbeckmann S."/>
            <person name="Bunk B."/>
            <person name="Jeske O."/>
            <person name="Meyerdierks A."/>
            <person name="Storesund J.E."/>
            <person name="Kallscheuer N."/>
            <person name="Luecker S."/>
            <person name="Lage O.M."/>
            <person name="Pohl T."/>
            <person name="Merkel B.J."/>
            <person name="Hornburger P."/>
            <person name="Mueller R.-W."/>
            <person name="Bruemmer F."/>
            <person name="Labrenz M."/>
            <person name="Spormann A.M."/>
            <person name="Op den Camp H."/>
            <person name="Overmann J."/>
            <person name="Amann R."/>
            <person name="Jetten M.S.M."/>
            <person name="Mascher T."/>
            <person name="Medema M.H."/>
            <person name="Devos D.P."/>
            <person name="Kaster A.-K."/>
            <person name="Ovreas L."/>
            <person name="Rohde M."/>
            <person name="Galperin M.Y."/>
            <person name="Jogler C."/>
        </authorList>
    </citation>
    <scope>NUCLEOTIDE SEQUENCE [LARGE SCALE GENOMIC DNA]</scope>
    <source>
        <strain evidence="4 5">Pr1d</strain>
    </source>
</reference>
<dbReference type="InterPro" id="IPR009664">
    <property type="entry name" value="Ppnp"/>
</dbReference>
<comment type="catalytic activity">
    <reaction evidence="3">
        <text>cytidine + phosphate = cytosine + alpha-D-ribose 1-phosphate</text>
        <dbReference type="Rhea" id="RHEA:52540"/>
        <dbReference type="ChEBI" id="CHEBI:16040"/>
        <dbReference type="ChEBI" id="CHEBI:17562"/>
        <dbReference type="ChEBI" id="CHEBI:43474"/>
        <dbReference type="ChEBI" id="CHEBI:57720"/>
        <dbReference type="EC" id="2.4.2.2"/>
    </reaction>
</comment>
<comment type="catalytic activity">
    <reaction evidence="3">
        <text>a purine D-ribonucleoside + phosphate = a purine nucleobase + alpha-D-ribose 1-phosphate</text>
        <dbReference type="Rhea" id="RHEA:19805"/>
        <dbReference type="ChEBI" id="CHEBI:26386"/>
        <dbReference type="ChEBI" id="CHEBI:43474"/>
        <dbReference type="ChEBI" id="CHEBI:57720"/>
        <dbReference type="ChEBI" id="CHEBI:142355"/>
        <dbReference type="EC" id="2.4.2.1"/>
    </reaction>
</comment>
<dbReference type="KEGG" id="bgok:Pr1d_02280"/>
<evidence type="ECO:0000313" key="4">
    <source>
        <dbReference type="EMBL" id="QEG32967.1"/>
    </source>
</evidence>
<dbReference type="GO" id="GO:0005829">
    <property type="term" value="C:cytosol"/>
    <property type="evidence" value="ECO:0007669"/>
    <property type="project" value="TreeGrafter"/>
</dbReference>
<evidence type="ECO:0000256" key="1">
    <source>
        <dbReference type="ARBA" id="ARBA00022676"/>
    </source>
</evidence>
<dbReference type="FunFam" id="2.60.120.10:FF:000016">
    <property type="entry name" value="Pyrimidine/purine nucleoside phosphorylase"/>
    <property type="match status" value="1"/>
</dbReference>
<keyword evidence="5" id="KW-1185">Reference proteome</keyword>
<evidence type="ECO:0000313" key="5">
    <source>
        <dbReference type="Proteomes" id="UP000323917"/>
    </source>
</evidence>
<comment type="catalytic activity">
    <reaction evidence="3">
        <text>xanthosine + phosphate = alpha-D-ribose 1-phosphate + xanthine</text>
        <dbReference type="Rhea" id="RHEA:27638"/>
        <dbReference type="ChEBI" id="CHEBI:17712"/>
        <dbReference type="ChEBI" id="CHEBI:18107"/>
        <dbReference type="ChEBI" id="CHEBI:43474"/>
        <dbReference type="ChEBI" id="CHEBI:57720"/>
        <dbReference type="EC" id="2.4.2.1"/>
    </reaction>
</comment>
<dbReference type="InterPro" id="IPR011051">
    <property type="entry name" value="RmlC_Cupin_sf"/>
</dbReference>
<evidence type="ECO:0000256" key="2">
    <source>
        <dbReference type="ARBA" id="ARBA00022679"/>
    </source>
</evidence>
<dbReference type="CDD" id="cd20296">
    <property type="entry name" value="cupin_PpnP-like"/>
    <property type="match status" value="1"/>
</dbReference>
<comment type="catalytic activity">
    <reaction evidence="3">
        <text>inosine + phosphate = alpha-D-ribose 1-phosphate + hypoxanthine</text>
        <dbReference type="Rhea" id="RHEA:27646"/>
        <dbReference type="ChEBI" id="CHEBI:17368"/>
        <dbReference type="ChEBI" id="CHEBI:17596"/>
        <dbReference type="ChEBI" id="CHEBI:43474"/>
        <dbReference type="ChEBI" id="CHEBI:57720"/>
        <dbReference type="EC" id="2.4.2.1"/>
    </reaction>
</comment>
<dbReference type="AlphaFoldDB" id="A0A5B9Q1P7"/>
<comment type="similarity">
    <text evidence="3">Belongs to the nucleoside phosphorylase PpnP family.</text>
</comment>
<dbReference type="OrthoDB" id="9793848at2"/>
<dbReference type="SUPFAM" id="SSF51182">
    <property type="entry name" value="RmlC-like cupins"/>
    <property type="match status" value="1"/>
</dbReference>
<dbReference type="GO" id="GO:0004850">
    <property type="term" value="F:uridine phosphorylase activity"/>
    <property type="evidence" value="ECO:0007669"/>
    <property type="project" value="RHEA"/>
</dbReference>
<name>A0A5B9Q1P7_9BACT</name>
<dbReference type="Proteomes" id="UP000323917">
    <property type="component" value="Chromosome"/>
</dbReference>
<sequence>MLQVNEYFDGNVKSIAFQTKTLPATVGVMAIGEYEFNTSKKETVTVVSGTLTVRLPGETKWIDFSAYESFIVAANEKFHLKVAEETAYLCTYE</sequence>
<dbReference type="GO" id="GO:0047975">
    <property type="term" value="F:guanosine phosphorylase activity"/>
    <property type="evidence" value="ECO:0007669"/>
    <property type="project" value="RHEA"/>
</dbReference>
<gene>
    <name evidence="3" type="primary">ppnP</name>
    <name evidence="4" type="ORF">Pr1d_02280</name>
</gene>
<dbReference type="EMBL" id="CP042913">
    <property type="protein sequence ID" value="QEG32967.1"/>
    <property type="molecule type" value="Genomic_DNA"/>
</dbReference>
<dbReference type="EC" id="2.4.2.2" evidence="3"/>
<evidence type="ECO:0000256" key="3">
    <source>
        <dbReference type="HAMAP-Rule" id="MF_01537"/>
    </source>
</evidence>
<dbReference type="InterPro" id="IPR014710">
    <property type="entry name" value="RmlC-like_jellyroll"/>
</dbReference>
<dbReference type="HAMAP" id="MF_01537">
    <property type="entry name" value="Nucleos_phosphorylase_PpnP"/>
    <property type="match status" value="1"/>
</dbReference>
<comment type="catalytic activity">
    <reaction evidence="3">
        <text>guanosine + phosphate = alpha-D-ribose 1-phosphate + guanine</text>
        <dbReference type="Rhea" id="RHEA:13233"/>
        <dbReference type="ChEBI" id="CHEBI:16235"/>
        <dbReference type="ChEBI" id="CHEBI:16750"/>
        <dbReference type="ChEBI" id="CHEBI:43474"/>
        <dbReference type="ChEBI" id="CHEBI:57720"/>
        <dbReference type="EC" id="2.4.2.1"/>
    </reaction>
</comment>
<organism evidence="4 5">
    <name type="scientific">Bythopirellula goksoeyrii</name>
    <dbReference type="NCBI Taxonomy" id="1400387"/>
    <lineage>
        <taxon>Bacteria</taxon>
        <taxon>Pseudomonadati</taxon>
        <taxon>Planctomycetota</taxon>
        <taxon>Planctomycetia</taxon>
        <taxon>Pirellulales</taxon>
        <taxon>Lacipirellulaceae</taxon>
        <taxon>Bythopirellula</taxon>
    </lineage>
</organism>
<dbReference type="GO" id="GO:0004731">
    <property type="term" value="F:purine-nucleoside phosphorylase activity"/>
    <property type="evidence" value="ECO:0007669"/>
    <property type="project" value="UniProtKB-UniRule"/>
</dbReference>
<dbReference type="PANTHER" id="PTHR36540">
    <property type="entry name" value="PYRIMIDINE/PURINE NUCLEOSIDE PHOSPHORYLASE"/>
    <property type="match status" value="1"/>
</dbReference>
<comment type="catalytic activity">
    <reaction evidence="3">
        <text>uridine + phosphate = alpha-D-ribose 1-phosphate + uracil</text>
        <dbReference type="Rhea" id="RHEA:24388"/>
        <dbReference type="ChEBI" id="CHEBI:16704"/>
        <dbReference type="ChEBI" id="CHEBI:17568"/>
        <dbReference type="ChEBI" id="CHEBI:43474"/>
        <dbReference type="ChEBI" id="CHEBI:57720"/>
        <dbReference type="EC" id="2.4.2.2"/>
    </reaction>
</comment>
<accession>A0A5B9Q1P7</accession>
<dbReference type="RefSeq" id="WP_148071780.1">
    <property type="nucleotide sequence ID" value="NZ_CP042913.1"/>
</dbReference>
<keyword evidence="2 3" id="KW-0808">Transferase</keyword>
<proteinExistence type="inferred from homology"/>
<dbReference type="Pfam" id="PF06865">
    <property type="entry name" value="Ppnp"/>
    <property type="match status" value="1"/>
</dbReference>
<protein>
    <recommendedName>
        <fullName evidence="3">Pyrimidine/purine nucleoside phosphorylase</fullName>
        <ecNumber evidence="3">2.4.2.1</ecNumber>
        <ecNumber evidence="3">2.4.2.2</ecNumber>
    </recommendedName>
    <alternativeName>
        <fullName evidence="3">Adenosine phosphorylase</fullName>
    </alternativeName>
    <alternativeName>
        <fullName evidence="3">Cytidine phosphorylase</fullName>
    </alternativeName>
    <alternativeName>
        <fullName evidence="3">Guanosine phosphorylase</fullName>
    </alternativeName>
    <alternativeName>
        <fullName evidence="3">Inosine phosphorylase</fullName>
    </alternativeName>
    <alternativeName>
        <fullName evidence="3">Thymidine phosphorylase</fullName>
    </alternativeName>
    <alternativeName>
        <fullName evidence="3">Uridine phosphorylase</fullName>
    </alternativeName>
    <alternativeName>
        <fullName evidence="3">Xanthosine phosphorylase</fullName>
    </alternativeName>
</protein>
<dbReference type="EC" id="2.4.2.1" evidence="3"/>
<dbReference type="PANTHER" id="PTHR36540:SF1">
    <property type="entry name" value="PYRIMIDINE_PURINE NUCLEOSIDE PHOSPHORYLASE"/>
    <property type="match status" value="1"/>
</dbReference>
<keyword evidence="1 3" id="KW-0328">Glycosyltransferase</keyword>
<dbReference type="GO" id="GO:0009032">
    <property type="term" value="F:thymidine phosphorylase activity"/>
    <property type="evidence" value="ECO:0007669"/>
    <property type="project" value="RHEA"/>
</dbReference>
<dbReference type="Gene3D" id="2.60.120.10">
    <property type="entry name" value="Jelly Rolls"/>
    <property type="match status" value="1"/>
</dbReference>
<comment type="function">
    <text evidence="3">Catalyzes the phosphorolysis of diverse nucleosides, yielding D-ribose 1-phosphate and the respective free bases. Can use uridine, adenosine, guanosine, cytidine, thymidine, inosine and xanthosine as substrates. Also catalyzes the reverse reactions.</text>
</comment>
<comment type="catalytic activity">
    <reaction evidence="3">
        <text>thymidine + phosphate = 2-deoxy-alpha-D-ribose 1-phosphate + thymine</text>
        <dbReference type="Rhea" id="RHEA:16037"/>
        <dbReference type="ChEBI" id="CHEBI:17748"/>
        <dbReference type="ChEBI" id="CHEBI:17821"/>
        <dbReference type="ChEBI" id="CHEBI:43474"/>
        <dbReference type="ChEBI" id="CHEBI:57259"/>
        <dbReference type="EC" id="2.4.2.2"/>
    </reaction>
</comment>